<dbReference type="EMBL" id="ML769451">
    <property type="protein sequence ID" value="KAE9400920.1"/>
    <property type="molecule type" value="Genomic_DNA"/>
</dbReference>
<evidence type="ECO:0000313" key="2">
    <source>
        <dbReference type="EMBL" id="KAE9400920.1"/>
    </source>
</evidence>
<dbReference type="Proteomes" id="UP000799118">
    <property type="component" value="Unassembled WGS sequence"/>
</dbReference>
<evidence type="ECO:0000313" key="3">
    <source>
        <dbReference type="Proteomes" id="UP000799118"/>
    </source>
</evidence>
<accession>A0A6A4HT67</accession>
<keyword evidence="3" id="KW-1185">Reference proteome</keyword>
<keyword evidence="1" id="KW-0732">Signal</keyword>
<sequence>MPSVPLNLGLLAAIWSSIIMVASQFSQFNYQWSFNSVVRVLAKSQDIWICMQRDEVSNPVSGSNGSYYALPLQLQTNCTCSSVYYNALSACAGLSGRRLVNVNEENGIRIAQQPILDIQTPFHLVLQFPTGHFRVSPYIGKCDATAFFNVTEAQLTGGKSFCLPI</sequence>
<organism evidence="2 3">
    <name type="scientific">Gymnopus androsaceus JB14</name>
    <dbReference type="NCBI Taxonomy" id="1447944"/>
    <lineage>
        <taxon>Eukaryota</taxon>
        <taxon>Fungi</taxon>
        <taxon>Dikarya</taxon>
        <taxon>Basidiomycota</taxon>
        <taxon>Agaricomycotina</taxon>
        <taxon>Agaricomycetes</taxon>
        <taxon>Agaricomycetidae</taxon>
        <taxon>Agaricales</taxon>
        <taxon>Marasmiineae</taxon>
        <taxon>Omphalotaceae</taxon>
        <taxon>Gymnopus</taxon>
    </lineage>
</organism>
<reference evidence="2" key="1">
    <citation type="journal article" date="2019" name="Environ. Microbiol.">
        <title>Fungal ecological strategies reflected in gene transcription - a case study of two litter decomposers.</title>
        <authorList>
            <person name="Barbi F."/>
            <person name="Kohler A."/>
            <person name="Barry K."/>
            <person name="Baskaran P."/>
            <person name="Daum C."/>
            <person name="Fauchery L."/>
            <person name="Ihrmark K."/>
            <person name="Kuo A."/>
            <person name="LaButti K."/>
            <person name="Lipzen A."/>
            <person name="Morin E."/>
            <person name="Grigoriev I.V."/>
            <person name="Henrissat B."/>
            <person name="Lindahl B."/>
            <person name="Martin F."/>
        </authorList>
    </citation>
    <scope>NUCLEOTIDE SEQUENCE</scope>
    <source>
        <strain evidence="2">JB14</strain>
    </source>
</reference>
<feature type="signal peptide" evidence="1">
    <location>
        <begin position="1"/>
        <end position="24"/>
    </location>
</feature>
<evidence type="ECO:0000256" key="1">
    <source>
        <dbReference type="SAM" id="SignalP"/>
    </source>
</evidence>
<proteinExistence type="predicted"/>
<dbReference type="OrthoDB" id="2576311at2759"/>
<gene>
    <name evidence="2" type="ORF">BT96DRAFT_992476</name>
</gene>
<protein>
    <submittedName>
        <fullName evidence="2">Uncharacterized protein</fullName>
    </submittedName>
</protein>
<name>A0A6A4HT67_9AGAR</name>
<feature type="chain" id="PRO_5025521664" evidence="1">
    <location>
        <begin position="25"/>
        <end position="165"/>
    </location>
</feature>
<dbReference type="AlphaFoldDB" id="A0A6A4HT67"/>